<dbReference type="GO" id="GO:0007098">
    <property type="term" value="P:centrosome cycle"/>
    <property type="evidence" value="ECO:0007669"/>
    <property type="project" value="TreeGrafter"/>
</dbReference>
<dbReference type="OMA" id="CEAQMES"/>
<comment type="similarity">
    <text evidence="2">Belongs to the HAUS1 family.</text>
</comment>
<evidence type="ECO:0000313" key="11">
    <source>
        <dbReference type="Ensembl" id="ENSPMAP00000004132.1"/>
    </source>
</evidence>
<evidence type="ECO:0000256" key="1">
    <source>
        <dbReference type="ARBA" id="ARBA00004186"/>
    </source>
</evidence>
<comment type="subcellular location">
    <subcellularLocation>
        <location evidence="1">Cytoplasm</location>
        <location evidence="1">Cytoskeleton</location>
        <location evidence="1">Spindle</location>
    </subcellularLocation>
</comment>
<evidence type="ECO:0000256" key="5">
    <source>
        <dbReference type="ARBA" id="ARBA00022701"/>
    </source>
</evidence>
<dbReference type="GeneTree" id="ENSGT00390000006029"/>
<reference evidence="11" key="1">
    <citation type="submission" date="2025-08" db="UniProtKB">
        <authorList>
            <consortium name="Ensembl"/>
        </authorList>
    </citation>
    <scope>IDENTIFICATION</scope>
</reference>
<sequence>MEGQIGEREREVREWLSQVLGEQPMPPFEDNVHTVELLHSLMQQNREHDRCNALLLEDYKQKSLEYQLEAERLQQLLMDAVGVSPSALSSSGTSSLQAIVQSAMVLELNSTSESSLMQAISELKAEAEEVRVEKEAEERLVKRLASKAAAAFTQQEQLKLDLARVEQDAEVENAKKQRYLQLTDFLQRKSVDYRVQLKSAQVKLAASGVDPSLYHQSLVTKGEELTKLKKKVSTLKAELNVYKDLPPNVSLARIKIEEAKREL</sequence>
<dbReference type="GO" id="GO:0005829">
    <property type="term" value="C:cytosol"/>
    <property type="evidence" value="ECO:0007669"/>
    <property type="project" value="TreeGrafter"/>
</dbReference>
<name>S4RG00_PETMA</name>
<evidence type="ECO:0000256" key="8">
    <source>
        <dbReference type="ARBA" id="ARBA00023212"/>
    </source>
</evidence>
<dbReference type="HOGENOM" id="CLU_063322_0_0_1"/>
<dbReference type="InterPro" id="IPR026243">
    <property type="entry name" value="HAUS1"/>
</dbReference>
<keyword evidence="3" id="KW-0963">Cytoplasm</keyword>
<accession>S4RG00</accession>
<evidence type="ECO:0000256" key="3">
    <source>
        <dbReference type="ARBA" id="ARBA00022490"/>
    </source>
</evidence>
<keyword evidence="8" id="KW-0206">Cytoskeleton</keyword>
<dbReference type="Pfam" id="PF25762">
    <property type="entry name" value="HAUS1"/>
    <property type="match status" value="1"/>
</dbReference>
<evidence type="ECO:0000256" key="7">
    <source>
        <dbReference type="ARBA" id="ARBA00023054"/>
    </source>
</evidence>
<dbReference type="STRING" id="7757.ENSPMAP00000004132"/>
<dbReference type="Ensembl" id="ENSPMAT00000004149.1">
    <property type="protein sequence ID" value="ENSPMAP00000004132.1"/>
    <property type="gene ID" value="ENSPMAG00000003780.1"/>
</dbReference>
<evidence type="ECO:0000256" key="9">
    <source>
        <dbReference type="ARBA" id="ARBA00023306"/>
    </source>
</evidence>
<keyword evidence="7 10" id="KW-0175">Coiled coil</keyword>
<evidence type="ECO:0000256" key="10">
    <source>
        <dbReference type="SAM" id="Coils"/>
    </source>
</evidence>
<keyword evidence="4" id="KW-0132">Cell division</keyword>
<feature type="coiled-coil region" evidence="10">
    <location>
        <begin position="113"/>
        <end position="175"/>
    </location>
</feature>
<dbReference type="GO" id="GO:0070652">
    <property type="term" value="C:HAUS complex"/>
    <property type="evidence" value="ECO:0007669"/>
    <property type="project" value="InterPro"/>
</dbReference>
<dbReference type="GO" id="GO:0051301">
    <property type="term" value="P:cell division"/>
    <property type="evidence" value="ECO:0007669"/>
    <property type="project" value="UniProtKB-KW"/>
</dbReference>
<dbReference type="PRINTS" id="PR02087">
    <property type="entry name" value="HAUSAUGMINL1"/>
</dbReference>
<keyword evidence="6" id="KW-0498">Mitosis</keyword>
<dbReference type="GO" id="GO:0005874">
    <property type="term" value="C:microtubule"/>
    <property type="evidence" value="ECO:0007669"/>
    <property type="project" value="UniProtKB-KW"/>
</dbReference>
<keyword evidence="9" id="KW-0131">Cell cycle</keyword>
<evidence type="ECO:0000256" key="2">
    <source>
        <dbReference type="ARBA" id="ARBA00005479"/>
    </source>
</evidence>
<dbReference type="PANTHER" id="PTHR31570">
    <property type="entry name" value="HAUS AUGMIN-LIKE COMPLEX SUBUNIT 1"/>
    <property type="match status" value="1"/>
</dbReference>
<dbReference type="PANTHER" id="PTHR31570:SF1">
    <property type="entry name" value="HAUS AUGMIN-LIKE COMPLEX SUBUNIT 1"/>
    <property type="match status" value="1"/>
</dbReference>
<dbReference type="GO" id="GO:0005819">
    <property type="term" value="C:spindle"/>
    <property type="evidence" value="ECO:0007669"/>
    <property type="project" value="UniProtKB-SubCell"/>
</dbReference>
<evidence type="ECO:0000256" key="4">
    <source>
        <dbReference type="ARBA" id="ARBA00022618"/>
    </source>
</evidence>
<evidence type="ECO:0000256" key="6">
    <source>
        <dbReference type="ARBA" id="ARBA00022776"/>
    </source>
</evidence>
<organism evidence="11">
    <name type="scientific">Petromyzon marinus</name>
    <name type="common">Sea lamprey</name>
    <dbReference type="NCBI Taxonomy" id="7757"/>
    <lineage>
        <taxon>Eukaryota</taxon>
        <taxon>Metazoa</taxon>
        <taxon>Chordata</taxon>
        <taxon>Craniata</taxon>
        <taxon>Vertebrata</taxon>
        <taxon>Cyclostomata</taxon>
        <taxon>Hyperoartia</taxon>
        <taxon>Petromyzontiformes</taxon>
        <taxon>Petromyzontidae</taxon>
        <taxon>Petromyzon</taxon>
    </lineage>
</organism>
<reference evidence="11" key="2">
    <citation type="submission" date="2025-09" db="UniProtKB">
        <authorList>
            <consortium name="Ensembl"/>
        </authorList>
    </citation>
    <scope>IDENTIFICATION</scope>
</reference>
<dbReference type="GO" id="GO:0051225">
    <property type="term" value="P:spindle assembly"/>
    <property type="evidence" value="ECO:0007669"/>
    <property type="project" value="InterPro"/>
</dbReference>
<protein>
    <submittedName>
        <fullName evidence="11">HAUS augmin-like complex, subunit 1</fullName>
    </submittedName>
</protein>
<proteinExistence type="inferred from homology"/>
<keyword evidence="5" id="KW-0493">Microtubule</keyword>
<dbReference type="AlphaFoldDB" id="S4RG00"/>